<dbReference type="OrthoDB" id="2684236at2759"/>
<accession>A0A067PPW8</accession>
<proteinExistence type="predicted"/>
<evidence type="ECO:0000313" key="1">
    <source>
        <dbReference type="EMBL" id="KDQ53342.1"/>
    </source>
</evidence>
<sequence length="679" mass="73836">MTDQPPTYVRAEPPPPVYTFPQTFLIGSKATLQPLVQPEQLKFHLRLLQAFWDLRVAVEERQWEVPHLPAEKELRWAWFVHLAVERFERWIPTLGAPNEPIEIWVEKNMPPLDVFMVWHAYSLNPGWYSEDRDRFKPLQNLPASQNTPIELVAFIGNLSLFNPSPTRATSWLEATRTPFDPFESASQLQSPINRDVNCPECEIAVPVEFLTADGKGYAQRNFKKHCDRDSCNHDITKDSLAAAKFARDLARDYTDPSSSSHGYGIYLAGTLYSQANARDAKRAKLAKSHILGTPKLKSLKLERVTPEDRTSTILKAFQYTTEIARATAARGMKTGGGRLLLRIMSAYTDDRPFSIELTGAVLRQGTFVKKMHDIGWTDPDFFNLAEDMVALQHSIARYHAFLDLMSASPGSFLVPTLDIDLAWHTHQLYAARYAEDCKSFVGKYVDHDDKVEENRLAMAFDLTCRAWKNRYEVPYTHCGCPLPGDTIGQRLARLRTSTLSRLPSVSNPTHLCPPSNEPFLLSGTHPSDHNAVYLSGNKANQKLSDINRHMRSAKVKKRRERDAESVRKGKLDEQRYMRGEGHDTAFLVPVPMYVYGPTAGCVGGCGAAFTSGGCAAGAGGCSVGAGCGGSGGCGSGGCGNGGGCGGGSGGGDSGGGGGGGSGCGSCGSGCGGCGGCGGG</sequence>
<dbReference type="STRING" id="933084.A0A067PPW8"/>
<keyword evidence="2" id="KW-1185">Reference proteome</keyword>
<gene>
    <name evidence="1" type="ORF">JAAARDRAFT_161844</name>
</gene>
<dbReference type="AlphaFoldDB" id="A0A067PPW8"/>
<dbReference type="InterPro" id="IPR009836">
    <property type="entry name" value="GRDP-like"/>
</dbReference>
<dbReference type="EMBL" id="KL197734">
    <property type="protein sequence ID" value="KDQ53342.1"/>
    <property type="molecule type" value="Genomic_DNA"/>
</dbReference>
<dbReference type="Pfam" id="PF07173">
    <property type="entry name" value="GRDP-like"/>
    <property type="match status" value="1"/>
</dbReference>
<protein>
    <submittedName>
        <fullName evidence="1">Uncharacterized protein</fullName>
    </submittedName>
</protein>
<dbReference type="PANTHER" id="PTHR34365:SF7">
    <property type="entry name" value="GLYCINE-RICH DOMAIN-CONTAINING PROTEIN 1"/>
    <property type="match status" value="1"/>
</dbReference>
<reference evidence="2" key="1">
    <citation type="journal article" date="2014" name="Proc. Natl. Acad. Sci. U.S.A.">
        <title>Extensive sampling of basidiomycete genomes demonstrates inadequacy of the white-rot/brown-rot paradigm for wood decay fungi.</title>
        <authorList>
            <person name="Riley R."/>
            <person name="Salamov A.A."/>
            <person name="Brown D.W."/>
            <person name="Nagy L.G."/>
            <person name="Floudas D."/>
            <person name="Held B.W."/>
            <person name="Levasseur A."/>
            <person name="Lombard V."/>
            <person name="Morin E."/>
            <person name="Otillar R."/>
            <person name="Lindquist E.A."/>
            <person name="Sun H."/>
            <person name="LaButti K.M."/>
            <person name="Schmutz J."/>
            <person name="Jabbour D."/>
            <person name="Luo H."/>
            <person name="Baker S.E."/>
            <person name="Pisabarro A.G."/>
            <person name="Walton J.D."/>
            <person name="Blanchette R.A."/>
            <person name="Henrissat B."/>
            <person name="Martin F."/>
            <person name="Cullen D."/>
            <person name="Hibbett D.S."/>
            <person name="Grigoriev I.V."/>
        </authorList>
    </citation>
    <scope>NUCLEOTIDE SEQUENCE [LARGE SCALE GENOMIC DNA]</scope>
    <source>
        <strain evidence="2">MUCL 33604</strain>
    </source>
</reference>
<dbReference type="Proteomes" id="UP000027265">
    <property type="component" value="Unassembled WGS sequence"/>
</dbReference>
<name>A0A067PPW8_9AGAM</name>
<organism evidence="1 2">
    <name type="scientific">Jaapia argillacea MUCL 33604</name>
    <dbReference type="NCBI Taxonomy" id="933084"/>
    <lineage>
        <taxon>Eukaryota</taxon>
        <taxon>Fungi</taxon>
        <taxon>Dikarya</taxon>
        <taxon>Basidiomycota</taxon>
        <taxon>Agaricomycotina</taxon>
        <taxon>Agaricomycetes</taxon>
        <taxon>Agaricomycetidae</taxon>
        <taxon>Jaapiales</taxon>
        <taxon>Jaapiaceae</taxon>
        <taxon>Jaapia</taxon>
    </lineage>
</organism>
<dbReference type="PANTHER" id="PTHR34365">
    <property type="entry name" value="ENOLASE (DUF1399)"/>
    <property type="match status" value="1"/>
</dbReference>
<evidence type="ECO:0000313" key="2">
    <source>
        <dbReference type="Proteomes" id="UP000027265"/>
    </source>
</evidence>
<dbReference type="HOGENOM" id="CLU_010103_1_1_1"/>
<dbReference type="InParanoid" id="A0A067PPW8"/>